<dbReference type="STRING" id="1921421.M493_07775"/>
<reference evidence="2 3" key="1">
    <citation type="journal article" date="2014" name="Genome Announc.">
        <title>Complete Genome Sequence of the Thermophilic Polychlorinated Biphenyl Degrader Geobacillus sp. Strain JF8 (NBRC 109937).</title>
        <authorList>
            <person name="Shintani M."/>
            <person name="Ohtsubo Y."/>
            <person name="Fukuda K."/>
            <person name="Hosoyama A."/>
            <person name="Ohji S."/>
            <person name="Yamazoe A."/>
            <person name="Fujita N."/>
            <person name="Nagata Y."/>
            <person name="Tsuda M."/>
            <person name="Hatta T."/>
            <person name="Kimbara K."/>
        </authorList>
    </citation>
    <scope>NUCLEOTIDE SEQUENCE [LARGE SCALE GENOMIC DNA]</scope>
    <source>
        <strain evidence="2 3">JF8</strain>
    </source>
</reference>
<dbReference type="Proteomes" id="UP000015500">
    <property type="component" value="Chromosome"/>
</dbReference>
<keyword evidence="1" id="KW-1133">Transmembrane helix</keyword>
<dbReference type="PATRIC" id="fig|1345697.3.peg.1478"/>
<feature type="transmembrane region" description="Helical" evidence="1">
    <location>
        <begin position="12"/>
        <end position="34"/>
    </location>
</feature>
<evidence type="ECO:0000256" key="1">
    <source>
        <dbReference type="SAM" id="Phobius"/>
    </source>
</evidence>
<organism evidence="2 3">
    <name type="scientific">Geobacillus genomosp. 3</name>
    <dbReference type="NCBI Taxonomy" id="1921421"/>
    <lineage>
        <taxon>Bacteria</taxon>
        <taxon>Bacillati</taxon>
        <taxon>Bacillota</taxon>
        <taxon>Bacilli</taxon>
        <taxon>Bacillales</taxon>
        <taxon>Anoxybacillaceae</taxon>
        <taxon>Geobacillus</taxon>
    </lineage>
</organism>
<dbReference type="EMBL" id="CP006254">
    <property type="protein sequence ID" value="AGT31838.1"/>
    <property type="molecule type" value="Genomic_DNA"/>
</dbReference>
<dbReference type="AlphaFoldDB" id="S5ZN72"/>
<sequence length="76" mass="8444">MPTRGRPVKTLIVAGTLNGLVLPLSLGVMLVAAYRRDIVGDYRHPLWLTIFGALVVVLMAYMGVYTAMQQLPQLFR</sequence>
<name>S5ZN72_GEOG3</name>
<evidence type="ECO:0000313" key="2">
    <source>
        <dbReference type="EMBL" id="AGT31838.1"/>
    </source>
</evidence>
<dbReference type="RefSeq" id="WP_020959649.1">
    <property type="nucleotide sequence ID" value="NC_022080.4"/>
</dbReference>
<protein>
    <submittedName>
        <fullName evidence="2">Uncharacterized protein</fullName>
    </submittedName>
</protein>
<dbReference type="HOGENOM" id="CLU_194469_0_0_9"/>
<keyword evidence="1" id="KW-0472">Membrane</keyword>
<proteinExistence type="predicted"/>
<keyword evidence="3" id="KW-1185">Reference proteome</keyword>
<dbReference type="KEGG" id="gjf:M493_07775"/>
<evidence type="ECO:0000313" key="3">
    <source>
        <dbReference type="Proteomes" id="UP000015500"/>
    </source>
</evidence>
<keyword evidence="1" id="KW-0812">Transmembrane</keyword>
<accession>S5ZN72</accession>
<gene>
    <name evidence="2" type="ORF">M493_07775</name>
</gene>
<feature type="transmembrane region" description="Helical" evidence="1">
    <location>
        <begin position="46"/>
        <end position="68"/>
    </location>
</feature>